<keyword evidence="4" id="KW-1185">Reference proteome</keyword>
<keyword evidence="1" id="KW-0560">Oxidoreductase</keyword>
<dbReference type="InterPro" id="IPR042098">
    <property type="entry name" value="TauD-like_sf"/>
</dbReference>
<evidence type="ECO:0000313" key="4">
    <source>
        <dbReference type="Proteomes" id="UP001210865"/>
    </source>
</evidence>
<dbReference type="Gene3D" id="3.60.130.10">
    <property type="entry name" value="Clavaminate synthase-like"/>
    <property type="match status" value="1"/>
</dbReference>
<dbReference type="RefSeq" id="WP_270078376.1">
    <property type="nucleotide sequence ID" value="NZ_CP115174.1"/>
</dbReference>
<proteinExistence type="predicted"/>
<dbReference type="SUPFAM" id="SSF51197">
    <property type="entry name" value="Clavaminate synthase-like"/>
    <property type="match status" value="1"/>
</dbReference>
<evidence type="ECO:0000313" key="3">
    <source>
        <dbReference type="EMBL" id="WBO23745.1"/>
    </source>
</evidence>
<evidence type="ECO:0000256" key="1">
    <source>
        <dbReference type="ARBA" id="ARBA00023002"/>
    </source>
</evidence>
<protein>
    <submittedName>
        <fullName evidence="3">Uncharacterized protein</fullName>
    </submittedName>
</protein>
<sequence length="165" mass="18071">MASRFHRLPACARADAPPAMCSKGRADIADQSEPDEGADRYRAEFIPTLIEAVYSLIRVHPETGERPLVPDSVCQAFAELGAVEPGRLDNIIQAAIVRLENGMRRRDGDVAIRHDRATAPDPIDDDRDRRHVVRGVTVRGNVPVGIDSRCSRRVTLGALPELCVA</sequence>
<dbReference type="EMBL" id="CP115174">
    <property type="protein sequence ID" value="WBO23745.1"/>
    <property type="molecule type" value="Genomic_DNA"/>
</dbReference>
<evidence type="ECO:0000256" key="2">
    <source>
        <dbReference type="SAM" id="MobiDB-lite"/>
    </source>
</evidence>
<gene>
    <name evidence="3" type="ORF">PBT88_06380</name>
</gene>
<dbReference type="Proteomes" id="UP001210865">
    <property type="component" value="Chromosome"/>
</dbReference>
<feature type="region of interest" description="Disordered" evidence="2">
    <location>
        <begin position="15"/>
        <end position="36"/>
    </location>
</feature>
<name>A0ABY7NSH6_9SPHN</name>
<reference evidence="3 4" key="1">
    <citation type="submission" date="2022-12" db="EMBL/GenBank/DDBJ databases">
        <title>Sphingomonas abieness sp. nov., an endophytic bacterium isolated from Abies koreana.</title>
        <authorList>
            <person name="Jiang L."/>
            <person name="Lee J."/>
        </authorList>
    </citation>
    <scope>NUCLEOTIDE SEQUENCE [LARGE SCALE GENOMIC DNA]</scope>
    <source>
        <strain evidence="4">PAMB 00755</strain>
    </source>
</reference>
<accession>A0ABY7NSH6</accession>
<organism evidence="3 4">
    <name type="scientific">Sphingomonas abietis</name>
    <dbReference type="NCBI Taxonomy" id="3012344"/>
    <lineage>
        <taxon>Bacteria</taxon>
        <taxon>Pseudomonadati</taxon>
        <taxon>Pseudomonadota</taxon>
        <taxon>Alphaproteobacteria</taxon>
        <taxon>Sphingomonadales</taxon>
        <taxon>Sphingomonadaceae</taxon>
        <taxon>Sphingomonas</taxon>
    </lineage>
</organism>